<evidence type="ECO:0000313" key="2">
    <source>
        <dbReference type="EMBL" id="MBV6343128.1"/>
    </source>
</evidence>
<accession>A0ABS6S3Z3</accession>
<dbReference type="EMBL" id="JABXWD010000454">
    <property type="protein sequence ID" value="MBV6343128.1"/>
    <property type="molecule type" value="Genomic_DNA"/>
</dbReference>
<dbReference type="RefSeq" id="WP_218253733.1">
    <property type="nucleotide sequence ID" value="NZ_JABXWD010000454.1"/>
</dbReference>
<reference evidence="2 3" key="1">
    <citation type="journal article" date="2020" name="J Geophys Res Biogeosci">
        <title>Magnetotaxis as an Adaptation to Enable Bacterial Shuttling of Microbial Sulfur and Sulfur Cycling Across Aquatic Oxic#Anoxic Interfaces.</title>
        <authorList>
            <person name="Li J."/>
            <person name="Liu P."/>
            <person name="Wang J."/>
            <person name="Roberts A.P."/>
            <person name="Pan Y."/>
        </authorList>
    </citation>
    <scope>NUCLEOTIDE SEQUENCE [LARGE SCALE GENOMIC DNA]</scope>
    <source>
        <strain evidence="2 3">MYR-1_YQ</strain>
    </source>
</reference>
<comment type="caution">
    <text evidence="2">The sequence shown here is derived from an EMBL/GenBank/DDBJ whole genome shotgun (WGS) entry which is preliminary data.</text>
</comment>
<dbReference type="Proteomes" id="UP001196980">
    <property type="component" value="Unassembled WGS sequence"/>
</dbReference>
<organism evidence="2 3">
    <name type="scientific">Candidatus Magnetobacterium casense</name>
    <dbReference type="NCBI Taxonomy" id="1455061"/>
    <lineage>
        <taxon>Bacteria</taxon>
        <taxon>Pseudomonadati</taxon>
        <taxon>Nitrospirota</taxon>
        <taxon>Thermodesulfovibrionia</taxon>
        <taxon>Thermodesulfovibrionales</taxon>
        <taxon>Candidatus Magnetobacteriaceae</taxon>
        <taxon>Candidatus Magnetobacterium</taxon>
    </lineage>
</organism>
<protein>
    <submittedName>
        <fullName evidence="2">ERF family protein</fullName>
    </submittedName>
</protein>
<feature type="region of interest" description="Disordered" evidence="1">
    <location>
        <begin position="126"/>
        <end position="156"/>
    </location>
</feature>
<dbReference type="Pfam" id="PF04404">
    <property type="entry name" value="ERF"/>
    <property type="match status" value="1"/>
</dbReference>
<name>A0ABS6S3Z3_9BACT</name>
<evidence type="ECO:0000256" key="1">
    <source>
        <dbReference type="SAM" id="MobiDB-lite"/>
    </source>
</evidence>
<sequence length="243" mass="26095">MEKSATIAELAKALCKAQATMQKAIKGSVNPHFKSKYADLESIWDACREALISNGLAVVQTNAPWSDGVVIETTLLHTSGEYITGSLVLRPVKNDPQGVGSAITYGRRYGLASMVGICAEDDDDANAASTHNKHDKSTPQAQAAANKSYEAAKGRVEAPKNDTIPVHETLIAELGAYCSGNRERMEAVLKECSVFTGNDGKEIYLRLDKLSEKKPAWLGTTLGKLRKKMSGDSGVVPAEDAPW</sequence>
<gene>
    <name evidence="2" type="ORF">HWQ67_16230</name>
</gene>
<keyword evidence="3" id="KW-1185">Reference proteome</keyword>
<evidence type="ECO:0000313" key="3">
    <source>
        <dbReference type="Proteomes" id="UP001196980"/>
    </source>
</evidence>
<dbReference type="InterPro" id="IPR007499">
    <property type="entry name" value="ERF_bacteria_virus"/>
</dbReference>
<proteinExistence type="predicted"/>